<evidence type="ECO:0000313" key="6">
    <source>
        <dbReference type="Proteomes" id="UP000190367"/>
    </source>
</evidence>
<dbReference type="Proteomes" id="UP000190367">
    <property type="component" value="Unassembled WGS sequence"/>
</dbReference>
<dbReference type="PROSITE" id="PS00061">
    <property type="entry name" value="ADH_SHORT"/>
    <property type="match status" value="1"/>
</dbReference>
<dbReference type="InterPro" id="IPR057326">
    <property type="entry name" value="KR_dom"/>
</dbReference>
<sequence length="271" mass="29328">MKTFFQNKTVVITGGSSGIGKALVAEMLRYGANVAVCGRKLPALEALRNELNNPKGLFIHTADVSIEADCKAFIEAVNKQFGRIDVLINNAGISMRALFRDLDLSVLKSLMDINFWGTVYCTKYAFPAILAAKGTIVGVSSIAGYRGLPGRTGYSASKFAMQGFLEALRTENLHTGVNVMWVCPGFTSSNIRNTALNPQGQAQSETPLNEDKLMSAEAVAEAIAKAIAKRKRTLVLTGQGKLTVFLSKVIPGILDKLVYNHFKKEPNSPLQ</sequence>
<dbReference type="PRINTS" id="PR00081">
    <property type="entry name" value="GDHRDH"/>
</dbReference>
<dbReference type="EMBL" id="FUWZ01000001">
    <property type="protein sequence ID" value="SJZ82854.1"/>
    <property type="molecule type" value="Genomic_DNA"/>
</dbReference>
<protein>
    <submittedName>
        <fullName evidence="5">Short-chain dehydrogenase</fullName>
    </submittedName>
</protein>
<evidence type="ECO:0000256" key="2">
    <source>
        <dbReference type="ARBA" id="ARBA00023002"/>
    </source>
</evidence>
<evidence type="ECO:0000256" key="3">
    <source>
        <dbReference type="RuleBase" id="RU000363"/>
    </source>
</evidence>
<dbReference type="SUPFAM" id="SSF51735">
    <property type="entry name" value="NAD(P)-binding Rossmann-fold domains"/>
    <property type="match status" value="1"/>
</dbReference>
<proteinExistence type="inferred from homology"/>
<comment type="similarity">
    <text evidence="1 3">Belongs to the short-chain dehydrogenases/reductases (SDR) family.</text>
</comment>
<name>A0A1T4NUD6_9BACT</name>
<dbReference type="NCBIfam" id="NF004825">
    <property type="entry name" value="PRK06181.1"/>
    <property type="match status" value="1"/>
</dbReference>
<gene>
    <name evidence="5" type="ORF">SAMN04488128_1011756</name>
</gene>
<evidence type="ECO:0000259" key="4">
    <source>
        <dbReference type="SMART" id="SM00822"/>
    </source>
</evidence>
<evidence type="ECO:0000256" key="1">
    <source>
        <dbReference type="ARBA" id="ARBA00006484"/>
    </source>
</evidence>
<dbReference type="PRINTS" id="PR00080">
    <property type="entry name" value="SDRFAMILY"/>
</dbReference>
<feature type="domain" description="Ketoreductase" evidence="4">
    <location>
        <begin position="8"/>
        <end position="189"/>
    </location>
</feature>
<dbReference type="InterPro" id="IPR036291">
    <property type="entry name" value="NAD(P)-bd_dom_sf"/>
</dbReference>
<accession>A0A1T4NUD6</accession>
<dbReference type="PANTHER" id="PTHR44196:SF1">
    <property type="entry name" value="DEHYDROGENASE_REDUCTASE SDR FAMILY MEMBER 7B"/>
    <property type="match status" value="1"/>
</dbReference>
<dbReference type="InterPro" id="IPR002347">
    <property type="entry name" value="SDR_fam"/>
</dbReference>
<dbReference type="SMART" id="SM00822">
    <property type="entry name" value="PKS_KR"/>
    <property type="match status" value="1"/>
</dbReference>
<dbReference type="OrthoDB" id="822355at2"/>
<dbReference type="Gene3D" id="3.40.50.720">
    <property type="entry name" value="NAD(P)-binding Rossmann-like Domain"/>
    <property type="match status" value="1"/>
</dbReference>
<dbReference type="STRING" id="634771.SAMN04488128_1011756"/>
<dbReference type="PANTHER" id="PTHR44196">
    <property type="entry name" value="DEHYDROGENASE/REDUCTASE SDR FAMILY MEMBER 7B"/>
    <property type="match status" value="1"/>
</dbReference>
<dbReference type="GO" id="GO:0016491">
    <property type="term" value="F:oxidoreductase activity"/>
    <property type="evidence" value="ECO:0007669"/>
    <property type="project" value="UniProtKB-KW"/>
</dbReference>
<evidence type="ECO:0000313" key="5">
    <source>
        <dbReference type="EMBL" id="SJZ82854.1"/>
    </source>
</evidence>
<reference evidence="6" key="1">
    <citation type="submission" date="2017-02" db="EMBL/GenBank/DDBJ databases">
        <authorList>
            <person name="Varghese N."/>
            <person name="Submissions S."/>
        </authorList>
    </citation>
    <scope>NUCLEOTIDE SEQUENCE [LARGE SCALE GENOMIC DNA]</scope>
    <source>
        <strain evidence="6">DSM 22224</strain>
    </source>
</reference>
<organism evidence="5 6">
    <name type="scientific">Chitinophaga eiseniae</name>
    <dbReference type="NCBI Taxonomy" id="634771"/>
    <lineage>
        <taxon>Bacteria</taxon>
        <taxon>Pseudomonadati</taxon>
        <taxon>Bacteroidota</taxon>
        <taxon>Chitinophagia</taxon>
        <taxon>Chitinophagales</taxon>
        <taxon>Chitinophagaceae</taxon>
        <taxon>Chitinophaga</taxon>
    </lineage>
</organism>
<dbReference type="GO" id="GO:0016020">
    <property type="term" value="C:membrane"/>
    <property type="evidence" value="ECO:0007669"/>
    <property type="project" value="TreeGrafter"/>
</dbReference>
<dbReference type="RefSeq" id="WP_078668336.1">
    <property type="nucleotide sequence ID" value="NZ_FUWZ01000001.1"/>
</dbReference>
<dbReference type="Pfam" id="PF00106">
    <property type="entry name" value="adh_short"/>
    <property type="match status" value="1"/>
</dbReference>
<keyword evidence="2" id="KW-0560">Oxidoreductase</keyword>
<dbReference type="InterPro" id="IPR020904">
    <property type="entry name" value="Sc_DH/Rdtase_CS"/>
</dbReference>
<dbReference type="AlphaFoldDB" id="A0A1T4NUD6"/>
<keyword evidence="6" id="KW-1185">Reference proteome</keyword>